<dbReference type="EMBL" id="BAAARW010000016">
    <property type="protein sequence ID" value="GAA2427193.1"/>
    <property type="molecule type" value="Genomic_DNA"/>
</dbReference>
<dbReference type="Proteomes" id="UP001501231">
    <property type="component" value="Unassembled WGS sequence"/>
</dbReference>
<keyword evidence="2" id="KW-1185">Reference proteome</keyword>
<reference evidence="1 2" key="1">
    <citation type="journal article" date="2019" name="Int. J. Syst. Evol. Microbiol.">
        <title>The Global Catalogue of Microorganisms (GCM) 10K type strain sequencing project: providing services to taxonomists for standard genome sequencing and annotation.</title>
        <authorList>
            <consortium name="The Broad Institute Genomics Platform"/>
            <consortium name="The Broad Institute Genome Sequencing Center for Infectious Disease"/>
            <person name="Wu L."/>
            <person name="Ma J."/>
        </authorList>
    </citation>
    <scope>NUCLEOTIDE SEQUENCE [LARGE SCALE GENOMIC DNA]</scope>
    <source>
        <strain evidence="1 2">JCM 3325</strain>
    </source>
</reference>
<proteinExistence type="predicted"/>
<evidence type="ECO:0000313" key="2">
    <source>
        <dbReference type="Proteomes" id="UP001501231"/>
    </source>
</evidence>
<protein>
    <recommendedName>
        <fullName evidence="3">Protein kinase</fullName>
    </recommendedName>
</protein>
<accession>A0ABN3JFC0</accession>
<evidence type="ECO:0000313" key="1">
    <source>
        <dbReference type="EMBL" id="GAA2427193.1"/>
    </source>
</evidence>
<dbReference type="InterPro" id="IPR011009">
    <property type="entry name" value="Kinase-like_dom_sf"/>
</dbReference>
<dbReference type="SUPFAM" id="SSF56112">
    <property type="entry name" value="Protein kinase-like (PK-like)"/>
    <property type="match status" value="1"/>
</dbReference>
<dbReference type="RefSeq" id="WP_344591366.1">
    <property type="nucleotide sequence ID" value="NZ_BAAARW010000016.1"/>
</dbReference>
<sequence>MQPEDLKEAMTSLPGPGFEALIRPHTGDLADIRPTARGNGSAFTGMVECSQGPFFVKAVPNRPGGRRDSLIREGLVNRFVQPISPALRWRAEDEAWVALGFEVINGRPSDFTPGSSDLPAIVEILNSIGQLALPDIAHDWLETRWDRYAEDGDADLFRGDALLYTDIHESNLLIGDRDTWAVDWSWPTRGAAFIDPALLVMQLIASGHDAEAAETWVSECRAWKAADPAAVDAFAAATQRMWRERVERNPDTTWLKAMLVAAQEWAGHRGIVAG</sequence>
<comment type="caution">
    <text evidence="1">The sequence shown here is derived from an EMBL/GenBank/DDBJ whole genome shotgun (WGS) entry which is preliminary data.</text>
</comment>
<name>A0ABN3JFC0_9ACTN</name>
<organism evidence="1 2">
    <name type="scientific">Actinomadura vinacea</name>
    <dbReference type="NCBI Taxonomy" id="115336"/>
    <lineage>
        <taxon>Bacteria</taxon>
        <taxon>Bacillati</taxon>
        <taxon>Actinomycetota</taxon>
        <taxon>Actinomycetes</taxon>
        <taxon>Streptosporangiales</taxon>
        <taxon>Thermomonosporaceae</taxon>
        <taxon>Actinomadura</taxon>
    </lineage>
</organism>
<evidence type="ECO:0008006" key="3">
    <source>
        <dbReference type="Google" id="ProtNLM"/>
    </source>
</evidence>
<gene>
    <name evidence="1" type="ORF">GCM10010191_45100</name>
</gene>